<feature type="non-terminal residue" evidence="2">
    <location>
        <position position="1"/>
    </location>
</feature>
<comment type="caution">
    <text evidence="2">The sequence shown here is derived from an EMBL/GenBank/DDBJ whole genome shotgun (WGS) entry which is preliminary data.</text>
</comment>
<dbReference type="Pfam" id="PF13307">
    <property type="entry name" value="Helicase_C_2"/>
    <property type="match status" value="1"/>
</dbReference>
<reference evidence="2 3" key="1">
    <citation type="journal article" date="2013" name="BMC Genomics">
        <title>The miniature genome of a carnivorous plant Genlisea aurea contains a low number of genes and short non-coding sequences.</title>
        <authorList>
            <person name="Leushkin E.V."/>
            <person name="Sutormin R.A."/>
            <person name="Nabieva E.R."/>
            <person name="Penin A.A."/>
            <person name="Kondrashov A.S."/>
            <person name="Logacheva M.D."/>
        </authorList>
    </citation>
    <scope>NUCLEOTIDE SEQUENCE [LARGE SCALE GENOMIC DNA]</scope>
</reference>
<dbReference type="GO" id="GO:1990918">
    <property type="term" value="P:double-strand break repair involved in meiotic recombination"/>
    <property type="evidence" value="ECO:0007669"/>
    <property type="project" value="TreeGrafter"/>
</dbReference>
<feature type="non-terminal residue" evidence="2">
    <location>
        <position position="269"/>
    </location>
</feature>
<evidence type="ECO:0000259" key="1">
    <source>
        <dbReference type="Pfam" id="PF13307"/>
    </source>
</evidence>
<dbReference type="GO" id="GO:0016818">
    <property type="term" value="F:hydrolase activity, acting on acid anhydrides, in phosphorus-containing anhydrides"/>
    <property type="evidence" value="ECO:0007669"/>
    <property type="project" value="InterPro"/>
</dbReference>
<dbReference type="Gene3D" id="3.40.50.300">
    <property type="entry name" value="P-loop containing nucleotide triphosphate hydrolases"/>
    <property type="match status" value="2"/>
</dbReference>
<proteinExistence type="predicted"/>
<name>S8BVC3_9LAMI</name>
<accession>S8BVC3</accession>
<dbReference type="GO" id="GO:0006289">
    <property type="term" value="P:nucleotide-excision repair"/>
    <property type="evidence" value="ECO:0007669"/>
    <property type="project" value="TreeGrafter"/>
</dbReference>
<protein>
    <recommendedName>
        <fullName evidence="1">ATP-dependent helicase C-terminal domain-containing protein</fullName>
    </recommendedName>
</protein>
<dbReference type="PANTHER" id="PTHR11472:SF47">
    <property type="entry name" value="FANCONI ANEMIA GROUP J PROTEIN"/>
    <property type="match status" value="1"/>
</dbReference>
<dbReference type="GO" id="GO:0005524">
    <property type="term" value="F:ATP binding"/>
    <property type="evidence" value="ECO:0007669"/>
    <property type="project" value="InterPro"/>
</dbReference>
<gene>
    <name evidence="2" type="ORF">M569_16278</name>
</gene>
<dbReference type="InterPro" id="IPR045028">
    <property type="entry name" value="DinG/Rad3-like"/>
</dbReference>
<dbReference type="GO" id="GO:0003676">
    <property type="term" value="F:nucleic acid binding"/>
    <property type="evidence" value="ECO:0007669"/>
    <property type="project" value="InterPro"/>
</dbReference>
<dbReference type="InterPro" id="IPR027417">
    <property type="entry name" value="P-loop_NTPase"/>
</dbReference>
<dbReference type="GO" id="GO:0003678">
    <property type="term" value="F:DNA helicase activity"/>
    <property type="evidence" value="ECO:0007669"/>
    <property type="project" value="TreeGrafter"/>
</dbReference>
<evidence type="ECO:0000313" key="2">
    <source>
        <dbReference type="EMBL" id="EPS58535.1"/>
    </source>
</evidence>
<dbReference type="InterPro" id="IPR006555">
    <property type="entry name" value="ATP-dep_Helicase_C"/>
</dbReference>
<dbReference type="Proteomes" id="UP000015453">
    <property type="component" value="Unassembled WGS sequence"/>
</dbReference>
<dbReference type="OrthoDB" id="19182at2759"/>
<evidence type="ECO:0000313" key="3">
    <source>
        <dbReference type="Proteomes" id="UP000015453"/>
    </source>
</evidence>
<organism evidence="2 3">
    <name type="scientific">Genlisea aurea</name>
    <dbReference type="NCBI Taxonomy" id="192259"/>
    <lineage>
        <taxon>Eukaryota</taxon>
        <taxon>Viridiplantae</taxon>
        <taxon>Streptophyta</taxon>
        <taxon>Embryophyta</taxon>
        <taxon>Tracheophyta</taxon>
        <taxon>Spermatophyta</taxon>
        <taxon>Magnoliopsida</taxon>
        <taxon>eudicotyledons</taxon>
        <taxon>Gunneridae</taxon>
        <taxon>Pentapetalae</taxon>
        <taxon>asterids</taxon>
        <taxon>lamiids</taxon>
        <taxon>Lamiales</taxon>
        <taxon>Lentibulariaceae</taxon>
        <taxon>Genlisea</taxon>
    </lineage>
</organism>
<dbReference type="Gene3D" id="1.10.275.40">
    <property type="match status" value="1"/>
</dbReference>
<feature type="domain" description="ATP-dependent helicase C-terminal" evidence="1">
    <location>
        <begin position="158"/>
        <end position="269"/>
    </location>
</feature>
<dbReference type="GO" id="GO:0005634">
    <property type="term" value="C:nucleus"/>
    <property type="evidence" value="ECO:0007669"/>
    <property type="project" value="TreeGrafter"/>
</dbReference>
<dbReference type="PANTHER" id="PTHR11472">
    <property type="entry name" value="DNA REPAIR DEAD HELICASE RAD3/XP-D SUBFAMILY MEMBER"/>
    <property type="match status" value="1"/>
</dbReference>
<keyword evidence="3" id="KW-1185">Reference proteome</keyword>
<dbReference type="AlphaFoldDB" id="S8BVC3"/>
<dbReference type="EMBL" id="AUSU01009126">
    <property type="protein sequence ID" value="EPS58535.1"/>
    <property type="molecule type" value="Genomic_DNA"/>
</dbReference>
<sequence>KAIRAAVEAEADTVYLTGMAVITLEGLFSALNYFFAGNGINASNYELALQRFVKKDEVVWTNVLSLWCLNPSVVFKGISELSQSVILTSGTLSPLSTFSSELGVQFGACLEAPHVIDVDSQVVWAAAISNGPGNYPLNASFKTADEYAFQDAVGKSLEEIFRVVPAGCLVFFPSYKLLDKLCSRWQGTGQWVRLHAQKSIFVEPRNSGQDSFDSVLREYYDSVRFGIQKVGGQKPRGKRLGLKNGGTPKCSNDAKKGGAAFLAVCRGKV</sequence>